<dbReference type="Proteomes" id="UP000093903">
    <property type="component" value="Unassembled WGS sequence"/>
</dbReference>
<name>A0A853MDL9_9CYAN</name>
<evidence type="ECO:0000259" key="1">
    <source>
        <dbReference type="Pfam" id="PF14261"/>
    </source>
</evidence>
<proteinExistence type="predicted"/>
<dbReference type="PANTHER" id="PTHR35586">
    <property type="entry name" value="SLL1691 PROTEIN"/>
    <property type="match status" value="1"/>
</dbReference>
<gene>
    <name evidence="2" type="ORF">A9P98_12380</name>
</gene>
<dbReference type="Pfam" id="PF14261">
    <property type="entry name" value="DUF4351"/>
    <property type="match status" value="1"/>
</dbReference>
<evidence type="ECO:0000313" key="2">
    <source>
        <dbReference type="EMBL" id="OBU77003.1"/>
    </source>
</evidence>
<protein>
    <recommendedName>
        <fullName evidence="1">DUF4351 domain-containing protein</fullName>
    </recommendedName>
</protein>
<feature type="domain" description="DUF4351" evidence="1">
    <location>
        <begin position="1"/>
        <end position="49"/>
    </location>
</feature>
<dbReference type="AlphaFoldDB" id="A0A853MDL9"/>
<dbReference type="EMBL" id="LYXA01000001">
    <property type="protein sequence ID" value="OBU77003.1"/>
    <property type="molecule type" value="Genomic_DNA"/>
</dbReference>
<sequence length="72" mass="8329">MVIRQLTRRLGELSERRVGQIRQLSVPQLEELAESLLDFRQVSDLEAWLKDAEKSNDLKPQVDIQNGNQLDV</sequence>
<accession>A0A853MDL9</accession>
<comment type="caution">
    <text evidence="2">The sequence shown here is derived from an EMBL/GenBank/DDBJ whole genome shotgun (WGS) entry which is preliminary data.</text>
</comment>
<dbReference type="PANTHER" id="PTHR35586:SF2">
    <property type="entry name" value="SLL1542 PROTEIN"/>
    <property type="match status" value="1"/>
</dbReference>
<evidence type="ECO:0000313" key="3">
    <source>
        <dbReference type="Proteomes" id="UP000093903"/>
    </source>
</evidence>
<reference evidence="2 3" key="1">
    <citation type="submission" date="2016-05" db="EMBL/GenBank/DDBJ databases">
        <title>First complete genome of the cyanobacterium Cylindrospermopsis raciborskii CS505, containing a circular chromosome and a single extrachromosomal element.</title>
        <authorList>
            <person name="Fuentes J."/>
            <person name="Tamames J."/>
            <person name="Allen E."/>
            <person name="Plominski A."/>
            <person name="Vasquez M."/>
        </authorList>
    </citation>
    <scope>NUCLEOTIDE SEQUENCE [LARGE SCALE GENOMIC DNA]</scope>
    <source>
        <strain evidence="2 3">CS505</strain>
    </source>
</reference>
<dbReference type="InterPro" id="IPR025587">
    <property type="entry name" value="DUF4351"/>
</dbReference>
<organism evidence="2 3">
    <name type="scientific">Cylindrospermopsis raciborskii CS-505</name>
    <dbReference type="NCBI Taxonomy" id="533240"/>
    <lineage>
        <taxon>Bacteria</taxon>
        <taxon>Bacillati</taxon>
        <taxon>Cyanobacteriota</taxon>
        <taxon>Cyanophyceae</taxon>
        <taxon>Nostocales</taxon>
        <taxon>Aphanizomenonaceae</taxon>
        <taxon>Cylindrospermopsis</taxon>
    </lineage>
</organism>